<feature type="signal peptide" evidence="12">
    <location>
        <begin position="1"/>
        <end position="20"/>
    </location>
</feature>
<dbReference type="SUPFAM" id="SSF49899">
    <property type="entry name" value="Concanavalin A-like lectins/glucanases"/>
    <property type="match status" value="3"/>
</dbReference>
<feature type="compositionally biased region" description="Basic and acidic residues" evidence="11">
    <location>
        <begin position="1344"/>
        <end position="1360"/>
    </location>
</feature>
<dbReference type="SMART" id="SM00281">
    <property type="entry name" value="LamB"/>
    <property type="match status" value="1"/>
</dbReference>
<evidence type="ECO:0000313" key="16">
    <source>
        <dbReference type="Proteomes" id="UP001153712"/>
    </source>
</evidence>
<evidence type="ECO:0000256" key="6">
    <source>
        <dbReference type="ARBA" id="ARBA00023180"/>
    </source>
</evidence>
<dbReference type="PROSITE" id="PS01248">
    <property type="entry name" value="EGF_LAM_1"/>
    <property type="match status" value="3"/>
</dbReference>
<evidence type="ECO:0000256" key="3">
    <source>
        <dbReference type="ARBA" id="ARBA00022729"/>
    </source>
</evidence>
<dbReference type="PANTHER" id="PTHR10574:SF444">
    <property type="entry name" value="BASEMENT MEMBRANE-SPECIFIC HEPARAN SULFATE PROTEOGLYCAN CORE PROTEIN"/>
    <property type="match status" value="1"/>
</dbReference>
<dbReference type="PRINTS" id="PR00011">
    <property type="entry name" value="EGFLAMININ"/>
</dbReference>
<keyword evidence="2" id="KW-0964">Secreted</keyword>
<feature type="disulfide bond" evidence="9">
    <location>
        <begin position="256"/>
        <end position="265"/>
    </location>
</feature>
<evidence type="ECO:0000256" key="4">
    <source>
        <dbReference type="ARBA" id="ARBA00022737"/>
    </source>
</evidence>
<proteinExistence type="predicted"/>
<evidence type="ECO:0000256" key="12">
    <source>
        <dbReference type="SAM" id="SignalP"/>
    </source>
</evidence>
<feature type="coiled-coil region" evidence="10">
    <location>
        <begin position="888"/>
        <end position="988"/>
    </location>
</feature>
<dbReference type="SMART" id="SM00181">
    <property type="entry name" value="EGF"/>
    <property type="match status" value="6"/>
</dbReference>
<evidence type="ECO:0000256" key="10">
    <source>
        <dbReference type="SAM" id="Coils"/>
    </source>
</evidence>
<feature type="disulfide bond" evidence="8">
    <location>
        <begin position="2239"/>
        <end position="2266"/>
    </location>
</feature>
<feature type="disulfide bond" evidence="9">
    <location>
        <begin position="237"/>
        <end position="254"/>
    </location>
</feature>
<sequence length="2272" mass="256957">MKTAVLCTVIAASLICEVLSNIDASPQEPPHRPGGSHRKHKHRRKSPERLVRCKRYELYNYRIYPDGIPSPYLRPQVYTPTRCYTYCNPCPTSTCLRRCPSRDIFYPSVKPFWPEPITRRPPARTTERPTRPYKPTPSRSTPSRWTPSKSTASRTTPSRWTPSKSTASRTTPSKWTPSRTTPSRTTTSRTTPSRTTPSRTTPSRPTPSRTTTSRTTPSRTTPSRTTPSRTTSKACACDHDGSMFLTCNQTTGACFCKQHFTGFDCSSCEDGYWKKNKACAECKCNKFGTLPNTTCDKETGKCRCKAGVTGDQCTSCLPNHYGTIQTACKQCDPCDEKGHICDPSNGKCVCPPLTTGKNCENCSDNSWGYEPGRGCKHCDCSPTGSSSRQCDRTRGLCSCNAGFEGEKCDRCSFGYFGYPHCERCTCDSFGTREDRCQHGLCKCDDGGTCECKENVRGKHCDECKPKHYGLSKENAKGCTECFCFGRSNTCRDAQLHWSKATRLVRPLEEDNRITEDELSLPKAFLGDLTSSYGGHLEVEVEVDDGFFDLHLEGNNVKLALKDVRRELRMTESNKWKVSSRNLDFPVDCIDYLTRPCFMVVLQNVTSFVVKTNNRITEVLLDKAKSENSAHRVTHSVEQCDCPPQYAGLSCEDPNEGYYRYLPDDFDLPWIDRVIGIAKKCECRGHSDACDPETGHCKNCTLHTTGEHCEKCDDGFYMDNEERCKPCLCPSADVNNAKTCAPAAGGDFTCICKKGYTGRYCDKCDLKYYKPPKSSLCIPCNCNEFGVVPGDVDTCDENGKCRCREGFTGEKCNRCAKEREYIEDGVCKPCGRCAMLLFGEIDNMREGIDSIYDMFKSGVGPPWKKLTDDLEKHGMLSEKYKKKQGQYERLLGENEIEKLERKIDDMEEEVRGNNDLLEEIINDADKLNDNSTKLLGETDNLGKKLIDLIGSLENFGTKHVNLKEALAKARDVLKRIQKASKTVNNLNRTDIIDYCTAINEKVDLIYGKPPTMPTSRIEDLKKKLDKLFDLVTFVENVIKLADNTNIKNSRRLESVKEKIEILKSKNKHLNTSFSAIISKLNATEDVLESLEKVYGDLLNISNFKEYEQLETRIKRQMVEIPEVQSLYDRAIGHVEELERKVEAYHSLFNFTKDEWKKINASGAYEAVINGISEARDNLDQAKKTLRKIQNLILPEGSDNLDTKANLAQTYSDRLKTRINNFKDLSKSLNDMKRRIDHLKDGIRDNGKSNNELLQKLIKTDQHVASQADRSANIEKAIRGVSDVSEDMREVYKKVDDLAFDKQFNFDKKYQKYREQTEAKEIKHLNADLKSARVALKSLRISQSTDDSKSREGPGKRFEDLKTKTQQLENLINLARQQIDGVDVPMSLRNCHMTYKPSKKEYFESLSITFNCDDCTLFNWTKPRETNEESLIVKVKDENIITSIDGEDIVIRKTADGENTIVIQKTGTLLKLQPGTTAERSKKLSSTKIINLSDNIEVGRNDSGSESDGSYVYKIILNGETFGLWKFAETNGKCKGHKRNATVDEYLNTMFNGKGYLEYGPNSNLDPKQFSIRFRFSTFDENSLIYVGAHLPTCSYIKLYLENGLVNFHNRFTNKEIVTLTPDPTTNPRVNDGKSHLVEISWELQKIQKLYITYTLTIDDKIVSTHQRQIARNNVFKIKETTHYLGGVPPTFDASCVPIDRPPFLGFLELKTQLNNANISYGITKTRTLAFGHAWIGRNGYLRLDFPQERLENIDFVVRPAVARGTLIKFNDEQSIDIAGSDIAIAGVVNGSNMILDDYNTVELRLGKTKELIVNGKSQLLTRKPDIALEALQLGEIDGEFVGGIRDLRINNRAIRFDNTSVKSFRNVEIGREKALEADTVDMRSLSMVNLSNTMQNTDRCIDFDGNDVEKDAIKFGDRPNSYTYIASKFWRGNFTIQFDFRTFYPDGVLFVSINKRRNYVLLELKDGQLRLNIEGRKKKVKTLPISSDSRMNDGNWHNIRLTRKLKKLTVIVDKESKPSRLNMRFKPKDEIYFGGVPSNSDYVLIPDLKSRLIPFRGCMRSLEINNERQFLINNKNVQHSNITLCFSKLEEGAYFGGDAFAVYKEDFQISEMLEFAFEFRTSEQNGILLSASNFGDYPALSVELQNGAIVMAVNLGNGAVTNVTNNLNSDIALCNNRWHNVTVVYSSAELTVNVDGIRKSWVQNDANSTMDELEAPLYVGGLPDDAPVGTLKTLTNFRGCIRKLKIENQLTDWSEMDSLNNVLLDSCPVSEIS</sequence>
<dbReference type="GO" id="GO:0009887">
    <property type="term" value="P:animal organ morphogenesis"/>
    <property type="evidence" value="ECO:0007669"/>
    <property type="project" value="TreeGrafter"/>
</dbReference>
<feature type="compositionally biased region" description="Polar residues" evidence="11">
    <location>
        <begin position="152"/>
        <end position="167"/>
    </location>
</feature>
<feature type="domain" description="Laminin EGF-like" evidence="14">
    <location>
        <begin position="779"/>
        <end position="828"/>
    </location>
</feature>
<feature type="compositionally biased region" description="Low complexity" evidence="11">
    <location>
        <begin position="136"/>
        <end position="151"/>
    </location>
</feature>
<dbReference type="Gene3D" id="2.60.120.200">
    <property type="match status" value="3"/>
</dbReference>
<evidence type="ECO:0000259" key="14">
    <source>
        <dbReference type="PROSITE" id="PS50027"/>
    </source>
</evidence>
<dbReference type="Pfam" id="PF02210">
    <property type="entry name" value="Laminin_G_2"/>
    <property type="match status" value="3"/>
</dbReference>
<feature type="domain" description="Laminin G" evidence="13">
    <location>
        <begin position="1911"/>
        <end position="2084"/>
    </location>
</feature>
<dbReference type="InterPro" id="IPR001791">
    <property type="entry name" value="Laminin_G"/>
</dbReference>
<feature type="domain" description="Laminin EGF-like" evidence="14">
    <location>
        <begin position="282"/>
        <end position="330"/>
    </location>
</feature>
<dbReference type="GO" id="GO:0048731">
    <property type="term" value="P:system development"/>
    <property type="evidence" value="ECO:0007669"/>
    <property type="project" value="UniProtKB-ARBA"/>
</dbReference>
<feature type="disulfide bond" evidence="9">
    <location>
        <begin position="802"/>
        <end position="811"/>
    </location>
</feature>
<dbReference type="CDD" id="cd00055">
    <property type="entry name" value="EGF_Lam"/>
    <property type="match status" value="7"/>
</dbReference>
<feature type="compositionally biased region" description="Low complexity" evidence="11">
    <location>
        <begin position="168"/>
        <end position="232"/>
    </location>
</feature>
<dbReference type="InterPro" id="IPR050440">
    <property type="entry name" value="Laminin/Netrin_ECM"/>
</dbReference>
<dbReference type="PANTHER" id="PTHR10574">
    <property type="entry name" value="NETRIN/LAMININ-RELATED"/>
    <property type="match status" value="1"/>
</dbReference>
<keyword evidence="16" id="KW-1185">Reference proteome</keyword>
<dbReference type="FunFam" id="2.10.25.10:FF:000188">
    <property type="entry name" value="Laminin subunit gamma 2"/>
    <property type="match status" value="1"/>
</dbReference>
<evidence type="ECO:0000256" key="2">
    <source>
        <dbReference type="ARBA" id="ARBA00022525"/>
    </source>
</evidence>
<dbReference type="OrthoDB" id="8545473at2759"/>
<feature type="domain" description="Laminin EGF-like" evidence="14">
    <location>
        <begin position="424"/>
        <end position="480"/>
    </location>
</feature>
<dbReference type="GO" id="GO:0005604">
    <property type="term" value="C:basement membrane"/>
    <property type="evidence" value="ECO:0007669"/>
    <property type="project" value="UniProtKB-ARBA"/>
</dbReference>
<feature type="disulfide bond" evidence="9">
    <location>
        <begin position="378"/>
        <end position="390"/>
    </location>
</feature>
<protein>
    <submittedName>
        <fullName evidence="15">Uncharacterized protein</fullName>
    </submittedName>
</protein>
<evidence type="ECO:0000256" key="9">
    <source>
        <dbReference type="PROSITE-ProRule" id="PRU00460"/>
    </source>
</evidence>
<dbReference type="FunFam" id="2.10.25.10:FF:000090">
    <property type="entry name" value="laminin subunit alpha"/>
    <property type="match status" value="1"/>
</dbReference>
<dbReference type="EMBL" id="OU900099">
    <property type="protein sequence ID" value="CAH1185885.1"/>
    <property type="molecule type" value="Genomic_DNA"/>
</dbReference>
<feature type="domain" description="Laminin EGF-like" evidence="14">
    <location>
        <begin position="680"/>
        <end position="725"/>
    </location>
</feature>
<dbReference type="InterPro" id="IPR000034">
    <property type="entry name" value="Laminin_IV"/>
</dbReference>
<feature type="disulfide bond" evidence="9">
    <location>
        <begin position="380"/>
        <end position="397"/>
    </location>
</feature>
<dbReference type="Proteomes" id="UP001153712">
    <property type="component" value="Chromosome 6"/>
</dbReference>
<dbReference type="FunFam" id="2.60.120.200:FF:000200">
    <property type="entry name" value="Laminin subunit alpha-3"/>
    <property type="match status" value="1"/>
</dbReference>
<dbReference type="Gene3D" id="2.170.300.10">
    <property type="entry name" value="Tie2 ligand-binding domain superfamily"/>
    <property type="match status" value="2"/>
</dbReference>
<feature type="disulfide bond" evidence="9">
    <location>
        <begin position="699"/>
        <end position="708"/>
    </location>
</feature>
<keyword evidence="7 9" id="KW-0424">Laminin EGF-like domain</keyword>
<keyword evidence="6" id="KW-0325">Glycoprotein</keyword>
<feature type="disulfide bond" evidence="9">
    <location>
        <begin position="235"/>
        <end position="247"/>
    </location>
</feature>
<evidence type="ECO:0000259" key="13">
    <source>
        <dbReference type="PROSITE" id="PS50025"/>
    </source>
</evidence>
<feature type="region of interest" description="Disordered" evidence="11">
    <location>
        <begin position="26"/>
        <end position="46"/>
    </location>
</feature>
<dbReference type="Pfam" id="PF00052">
    <property type="entry name" value="Laminin_B"/>
    <property type="match status" value="1"/>
</dbReference>
<keyword evidence="10" id="KW-0175">Coiled coil</keyword>
<name>A0A9P0GXN5_PHYSR</name>
<feature type="domain" description="Laminin G" evidence="13">
    <location>
        <begin position="2089"/>
        <end position="2266"/>
    </location>
</feature>
<feature type="region of interest" description="Disordered" evidence="11">
    <location>
        <begin position="110"/>
        <end position="233"/>
    </location>
</feature>
<evidence type="ECO:0000256" key="5">
    <source>
        <dbReference type="ARBA" id="ARBA00023157"/>
    </source>
</evidence>
<comment type="subcellular location">
    <subcellularLocation>
        <location evidence="1">Secreted</location>
    </subcellularLocation>
</comment>
<feature type="domain" description="Laminin EGF-like" evidence="14">
    <location>
        <begin position="235"/>
        <end position="281"/>
    </location>
</feature>
<dbReference type="CDD" id="cd00110">
    <property type="entry name" value="LamG"/>
    <property type="match status" value="3"/>
</dbReference>
<dbReference type="SMART" id="SM00180">
    <property type="entry name" value="EGF_Lam"/>
    <property type="match status" value="8"/>
</dbReference>
<evidence type="ECO:0000256" key="7">
    <source>
        <dbReference type="ARBA" id="ARBA00023292"/>
    </source>
</evidence>
<evidence type="ECO:0000256" key="11">
    <source>
        <dbReference type="SAM" id="MobiDB-lite"/>
    </source>
</evidence>
<dbReference type="Pfam" id="PF00053">
    <property type="entry name" value="EGF_laminin"/>
    <property type="match status" value="6"/>
</dbReference>
<reference evidence="15" key="1">
    <citation type="submission" date="2022-01" db="EMBL/GenBank/DDBJ databases">
        <authorList>
            <person name="King R."/>
        </authorList>
    </citation>
    <scope>NUCLEOTIDE SEQUENCE</scope>
</reference>
<feature type="disulfide bond" evidence="9">
    <location>
        <begin position="451"/>
        <end position="460"/>
    </location>
</feature>
<feature type="domain" description="Laminin G" evidence="13">
    <location>
        <begin position="1544"/>
        <end position="1899"/>
    </location>
</feature>
<feature type="region of interest" description="Disordered" evidence="11">
    <location>
        <begin position="1340"/>
        <end position="1360"/>
    </location>
</feature>
<dbReference type="SMART" id="SM00282">
    <property type="entry name" value="LamG"/>
    <property type="match status" value="3"/>
</dbReference>
<feature type="coiled-coil region" evidence="10">
    <location>
        <begin position="1133"/>
        <end position="1190"/>
    </location>
</feature>
<evidence type="ECO:0000256" key="8">
    <source>
        <dbReference type="PROSITE-ProRule" id="PRU00122"/>
    </source>
</evidence>
<dbReference type="GO" id="GO:0009888">
    <property type="term" value="P:tissue development"/>
    <property type="evidence" value="ECO:0007669"/>
    <property type="project" value="TreeGrafter"/>
</dbReference>
<dbReference type="InterPro" id="IPR002049">
    <property type="entry name" value="LE_dom"/>
</dbReference>
<dbReference type="Gene3D" id="2.10.25.10">
    <property type="entry name" value="Laminin"/>
    <property type="match status" value="5"/>
</dbReference>
<dbReference type="SUPFAM" id="SSF57196">
    <property type="entry name" value="EGF/Laminin"/>
    <property type="match status" value="4"/>
</dbReference>
<keyword evidence="4" id="KW-0677">Repeat</keyword>
<feature type="disulfide bond" evidence="9">
    <location>
        <begin position="399"/>
        <end position="408"/>
    </location>
</feature>
<dbReference type="InterPro" id="IPR013320">
    <property type="entry name" value="ConA-like_dom_sf"/>
</dbReference>
<keyword evidence="3 12" id="KW-0732">Signal</keyword>
<feature type="chain" id="PRO_5040226703" evidence="12">
    <location>
        <begin position="21"/>
        <end position="2272"/>
    </location>
</feature>
<dbReference type="InterPro" id="IPR000742">
    <property type="entry name" value="EGF"/>
</dbReference>
<evidence type="ECO:0000256" key="1">
    <source>
        <dbReference type="ARBA" id="ARBA00004613"/>
    </source>
</evidence>
<feature type="disulfide bond" evidence="8">
    <location>
        <begin position="2057"/>
        <end position="2084"/>
    </location>
</feature>
<dbReference type="PROSITE" id="PS50027">
    <property type="entry name" value="EGF_LAM_2"/>
    <property type="match status" value="6"/>
</dbReference>
<keyword evidence="5 9" id="KW-1015">Disulfide bond</keyword>
<feature type="compositionally biased region" description="Basic residues" evidence="11">
    <location>
        <begin position="34"/>
        <end position="46"/>
    </location>
</feature>
<dbReference type="GO" id="GO:0005576">
    <property type="term" value="C:extracellular region"/>
    <property type="evidence" value="ECO:0007669"/>
    <property type="project" value="UniProtKB-SubCell"/>
</dbReference>
<feature type="disulfide bond" evidence="9">
    <location>
        <begin position="304"/>
        <end position="313"/>
    </location>
</feature>
<organism evidence="15 16">
    <name type="scientific">Phyllotreta striolata</name>
    <name type="common">Striped flea beetle</name>
    <name type="synonym">Crioceris striolata</name>
    <dbReference type="NCBI Taxonomy" id="444603"/>
    <lineage>
        <taxon>Eukaryota</taxon>
        <taxon>Metazoa</taxon>
        <taxon>Ecdysozoa</taxon>
        <taxon>Arthropoda</taxon>
        <taxon>Hexapoda</taxon>
        <taxon>Insecta</taxon>
        <taxon>Pterygota</taxon>
        <taxon>Neoptera</taxon>
        <taxon>Endopterygota</taxon>
        <taxon>Coleoptera</taxon>
        <taxon>Polyphaga</taxon>
        <taxon>Cucujiformia</taxon>
        <taxon>Chrysomeloidea</taxon>
        <taxon>Chrysomelidae</taxon>
        <taxon>Galerucinae</taxon>
        <taxon>Alticini</taxon>
        <taxon>Phyllotreta</taxon>
    </lineage>
</organism>
<comment type="caution">
    <text evidence="9">Lacks conserved residue(s) required for the propagation of feature annotation.</text>
</comment>
<dbReference type="PROSITE" id="PS50025">
    <property type="entry name" value="LAM_G_DOMAIN"/>
    <property type="match status" value="3"/>
</dbReference>
<feature type="domain" description="Laminin EGF-like" evidence="14">
    <location>
        <begin position="378"/>
        <end position="423"/>
    </location>
</feature>
<evidence type="ECO:0000313" key="15">
    <source>
        <dbReference type="EMBL" id="CAH1185885.1"/>
    </source>
</evidence>
<dbReference type="FunFam" id="2.10.25.10:FF:000082">
    <property type="entry name" value="Laminin subunit alpha 1"/>
    <property type="match status" value="2"/>
</dbReference>
<gene>
    <name evidence="15" type="ORF">PHYEVI_LOCUS9040</name>
</gene>
<accession>A0A9P0GXN5</accession>
<dbReference type="PROSITE" id="PS00022">
    <property type="entry name" value="EGF_1"/>
    <property type="match status" value="1"/>
</dbReference>